<dbReference type="Proteomes" id="UP000299102">
    <property type="component" value="Unassembled WGS sequence"/>
</dbReference>
<proteinExistence type="predicted"/>
<dbReference type="OrthoDB" id="7339153at2759"/>
<protein>
    <submittedName>
        <fullName evidence="1">Uncharacterized protein</fullName>
    </submittedName>
</protein>
<accession>A0A4C1YBH7</accession>
<name>A0A4C1YBH7_EUMVA</name>
<gene>
    <name evidence="1" type="ORF">EVAR_58934_1</name>
</gene>
<keyword evidence="2" id="KW-1185">Reference proteome</keyword>
<organism evidence="1 2">
    <name type="scientific">Eumeta variegata</name>
    <name type="common">Bagworm moth</name>
    <name type="synonym">Eumeta japonica</name>
    <dbReference type="NCBI Taxonomy" id="151549"/>
    <lineage>
        <taxon>Eukaryota</taxon>
        <taxon>Metazoa</taxon>
        <taxon>Ecdysozoa</taxon>
        <taxon>Arthropoda</taxon>
        <taxon>Hexapoda</taxon>
        <taxon>Insecta</taxon>
        <taxon>Pterygota</taxon>
        <taxon>Neoptera</taxon>
        <taxon>Endopterygota</taxon>
        <taxon>Lepidoptera</taxon>
        <taxon>Glossata</taxon>
        <taxon>Ditrysia</taxon>
        <taxon>Tineoidea</taxon>
        <taxon>Psychidae</taxon>
        <taxon>Oiketicinae</taxon>
        <taxon>Eumeta</taxon>
    </lineage>
</organism>
<reference evidence="1 2" key="1">
    <citation type="journal article" date="2019" name="Commun. Biol.">
        <title>The bagworm genome reveals a unique fibroin gene that provides high tensile strength.</title>
        <authorList>
            <person name="Kono N."/>
            <person name="Nakamura H."/>
            <person name="Ohtoshi R."/>
            <person name="Tomita M."/>
            <person name="Numata K."/>
            <person name="Arakawa K."/>
        </authorList>
    </citation>
    <scope>NUCLEOTIDE SEQUENCE [LARGE SCALE GENOMIC DNA]</scope>
</reference>
<dbReference type="EMBL" id="BGZK01001124">
    <property type="protein sequence ID" value="GBP71877.1"/>
    <property type="molecule type" value="Genomic_DNA"/>
</dbReference>
<sequence length="170" mass="18592">MTTPRKQYGRPTSARADDGVIPIAIPLLRRPAVGGAPAAARRGQEGCAAEAIHMAITPGCTRATRGAAPTGQAIALGAVIFIVLISGRQKHMPHLGLIMEPEGKHRNSIMKQRILAVFGLVQIVLRCTLTMNDFQGLMMQLEVWKLHRQTLNVNRGQNPFQRNSNKHKYG</sequence>
<dbReference type="AlphaFoldDB" id="A0A4C1YBH7"/>
<comment type="caution">
    <text evidence="1">The sequence shown here is derived from an EMBL/GenBank/DDBJ whole genome shotgun (WGS) entry which is preliminary data.</text>
</comment>
<evidence type="ECO:0000313" key="2">
    <source>
        <dbReference type="Proteomes" id="UP000299102"/>
    </source>
</evidence>
<evidence type="ECO:0000313" key="1">
    <source>
        <dbReference type="EMBL" id="GBP71877.1"/>
    </source>
</evidence>